<protein>
    <submittedName>
        <fullName evidence="2">Prepilin-type N-terminal cleavage/methylation domain-containing protein</fullName>
    </submittedName>
</protein>
<dbReference type="NCBIfam" id="TIGR02532">
    <property type="entry name" value="IV_pilin_GFxxxE"/>
    <property type="match status" value="1"/>
</dbReference>
<accession>A0A1G6BIU6</accession>
<evidence type="ECO:0000256" key="1">
    <source>
        <dbReference type="SAM" id="Phobius"/>
    </source>
</evidence>
<dbReference type="AlphaFoldDB" id="A0A1G6BIU6"/>
<keyword evidence="3" id="KW-1185">Reference proteome</keyword>
<dbReference type="STRING" id="1159017.SAMN02927930_00826"/>
<dbReference type="Pfam" id="PF07963">
    <property type="entry name" value="N_methyl"/>
    <property type="match status" value="1"/>
</dbReference>
<dbReference type="Proteomes" id="UP000199626">
    <property type="component" value="Unassembled WGS sequence"/>
</dbReference>
<keyword evidence="1" id="KW-0812">Transmembrane</keyword>
<keyword evidence="1" id="KW-0472">Membrane</keyword>
<feature type="transmembrane region" description="Helical" evidence="1">
    <location>
        <begin position="12"/>
        <end position="34"/>
    </location>
</feature>
<proteinExistence type="predicted"/>
<dbReference type="EMBL" id="FMXN01000003">
    <property type="protein sequence ID" value="SDB20499.1"/>
    <property type="molecule type" value="Genomic_DNA"/>
</dbReference>
<organism evidence="2 3">
    <name type="scientific">Pseudidiomarina indica</name>
    <dbReference type="NCBI Taxonomy" id="1159017"/>
    <lineage>
        <taxon>Bacteria</taxon>
        <taxon>Pseudomonadati</taxon>
        <taxon>Pseudomonadota</taxon>
        <taxon>Gammaproteobacteria</taxon>
        <taxon>Alteromonadales</taxon>
        <taxon>Idiomarinaceae</taxon>
        <taxon>Pseudidiomarina</taxon>
    </lineage>
</organism>
<reference evidence="3" key="1">
    <citation type="submission" date="2016-10" db="EMBL/GenBank/DDBJ databases">
        <authorList>
            <person name="Varghese N."/>
            <person name="Submissions S."/>
        </authorList>
    </citation>
    <scope>NUCLEOTIDE SEQUENCE [LARGE SCALE GENOMIC DNA]</scope>
    <source>
        <strain evidence="3">CGMCC 1.10824</strain>
    </source>
</reference>
<evidence type="ECO:0000313" key="3">
    <source>
        <dbReference type="Proteomes" id="UP000199626"/>
    </source>
</evidence>
<gene>
    <name evidence="2" type="ORF">SAMN02927930_00826</name>
</gene>
<sequence length="126" mass="14374">MTFERMKGPRWQGFSLVEVMVTLLIVSIGITATVTFQRELVRRAVAAEQVMYAWQVLSEFHERLRAGDHPLNVSGQQQVARPPYLFEVSWSSAAGKGAFEVQVQWQSQAQKKQTITAKSHEIRDKQ</sequence>
<dbReference type="RefSeq" id="WP_092592037.1">
    <property type="nucleotide sequence ID" value="NZ_FMXN01000003.1"/>
</dbReference>
<dbReference type="InterPro" id="IPR045584">
    <property type="entry name" value="Pilin-like"/>
</dbReference>
<dbReference type="SUPFAM" id="SSF54523">
    <property type="entry name" value="Pili subunits"/>
    <property type="match status" value="1"/>
</dbReference>
<evidence type="ECO:0000313" key="2">
    <source>
        <dbReference type="EMBL" id="SDB20499.1"/>
    </source>
</evidence>
<dbReference type="InterPro" id="IPR012902">
    <property type="entry name" value="N_methyl_site"/>
</dbReference>
<keyword evidence="1" id="KW-1133">Transmembrane helix</keyword>
<name>A0A1G6BIU6_9GAMM</name>